<dbReference type="InterPro" id="IPR006578">
    <property type="entry name" value="MADF-dom"/>
</dbReference>
<dbReference type="EMBL" id="OU896711">
    <property type="protein sequence ID" value="CAG9822106.1"/>
    <property type="molecule type" value="Genomic_DNA"/>
</dbReference>
<accession>A0A9N9X6I6</accession>
<evidence type="ECO:0000313" key="3">
    <source>
        <dbReference type="EMBL" id="CAG9822106.1"/>
    </source>
</evidence>
<dbReference type="PROSITE" id="PS51029">
    <property type="entry name" value="MADF"/>
    <property type="match status" value="1"/>
</dbReference>
<dbReference type="Proteomes" id="UP001153737">
    <property type="component" value="Chromosome 5"/>
</dbReference>
<dbReference type="AlphaFoldDB" id="A0A9N9X6I6"/>
<feature type="compositionally biased region" description="Polar residues" evidence="1">
    <location>
        <begin position="92"/>
        <end position="102"/>
    </location>
</feature>
<dbReference type="PANTHER" id="PTHR12243:SF67">
    <property type="entry name" value="COREPRESSOR OF PANGOLIN, ISOFORM A-RELATED"/>
    <property type="match status" value="1"/>
</dbReference>
<dbReference type="InterPro" id="IPR039353">
    <property type="entry name" value="TF_Adf1"/>
</dbReference>
<dbReference type="Pfam" id="PF10545">
    <property type="entry name" value="MADF_DNA_bdg"/>
    <property type="match status" value="1"/>
</dbReference>
<dbReference type="OrthoDB" id="6776244at2759"/>
<feature type="compositionally biased region" description="Acidic residues" evidence="1">
    <location>
        <begin position="103"/>
        <end position="113"/>
    </location>
</feature>
<feature type="domain" description="MADF" evidence="2">
    <location>
        <begin position="1"/>
        <end position="87"/>
    </location>
</feature>
<evidence type="ECO:0000256" key="1">
    <source>
        <dbReference type="SAM" id="MobiDB-lite"/>
    </source>
</evidence>
<sequence>MESSDYFNRGIKLRNWEEIVEIFREAGDSEEKKKALGILLQKKWKGLRDGFVREIKRKKTTPSGSGASGKTKYIYFERLKFLERSIHNKTTDSNINTTSATAEEQDFSGDEEDVVRCSS</sequence>
<organism evidence="3 4">
    <name type="scientific">Phaedon cochleariae</name>
    <name type="common">Mustard beetle</name>
    <dbReference type="NCBI Taxonomy" id="80249"/>
    <lineage>
        <taxon>Eukaryota</taxon>
        <taxon>Metazoa</taxon>
        <taxon>Ecdysozoa</taxon>
        <taxon>Arthropoda</taxon>
        <taxon>Hexapoda</taxon>
        <taxon>Insecta</taxon>
        <taxon>Pterygota</taxon>
        <taxon>Neoptera</taxon>
        <taxon>Endopterygota</taxon>
        <taxon>Coleoptera</taxon>
        <taxon>Polyphaga</taxon>
        <taxon>Cucujiformia</taxon>
        <taxon>Chrysomeloidea</taxon>
        <taxon>Chrysomelidae</taxon>
        <taxon>Chrysomelinae</taxon>
        <taxon>Chrysomelini</taxon>
        <taxon>Phaedon</taxon>
    </lineage>
</organism>
<evidence type="ECO:0000259" key="2">
    <source>
        <dbReference type="PROSITE" id="PS51029"/>
    </source>
</evidence>
<gene>
    <name evidence="3" type="ORF">PHAECO_LOCUS9689</name>
</gene>
<feature type="region of interest" description="Disordered" evidence="1">
    <location>
        <begin position="92"/>
        <end position="119"/>
    </location>
</feature>
<reference evidence="3" key="1">
    <citation type="submission" date="2022-01" db="EMBL/GenBank/DDBJ databases">
        <authorList>
            <person name="King R."/>
        </authorList>
    </citation>
    <scope>NUCLEOTIDE SEQUENCE</scope>
</reference>
<protein>
    <recommendedName>
        <fullName evidence="2">MADF domain-containing protein</fullName>
    </recommendedName>
</protein>
<proteinExistence type="predicted"/>
<name>A0A9N9X6I6_PHACE</name>
<reference evidence="3" key="2">
    <citation type="submission" date="2022-10" db="EMBL/GenBank/DDBJ databases">
        <authorList>
            <consortium name="ENA_rothamsted_submissions"/>
            <consortium name="culmorum"/>
            <person name="King R."/>
        </authorList>
    </citation>
    <scope>NUCLEOTIDE SEQUENCE</scope>
</reference>
<evidence type="ECO:0000313" key="4">
    <source>
        <dbReference type="Proteomes" id="UP001153737"/>
    </source>
</evidence>
<dbReference type="PANTHER" id="PTHR12243">
    <property type="entry name" value="MADF DOMAIN TRANSCRIPTION FACTOR"/>
    <property type="match status" value="1"/>
</dbReference>
<dbReference type="SMART" id="SM00595">
    <property type="entry name" value="MADF"/>
    <property type="match status" value="1"/>
</dbReference>
<keyword evidence="4" id="KW-1185">Reference proteome</keyword>